<dbReference type="Gene3D" id="3.30.1120.90">
    <property type="entry name" value="Nucleosome assembly protein"/>
    <property type="match status" value="1"/>
</dbReference>
<keyword evidence="3" id="KW-0175">Coiled coil</keyword>
<evidence type="ECO:0000256" key="4">
    <source>
        <dbReference type="SAM" id="MobiDB-lite"/>
    </source>
</evidence>
<accession>A0A024G8D8</accession>
<dbReference type="PANTHER" id="PTHR11875">
    <property type="entry name" value="TESTIS-SPECIFIC Y-ENCODED PROTEIN"/>
    <property type="match status" value="1"/>
</dbReference>
<evidence type="ECO:0008006" key="7">
    <source>
        <dbReference type="Google" id="ProtNLM"/>
    </source>
</evidence>
<dbReference type="EMBL" id="CAIX01000040">
    <property type="protein sequence ID" value="CCI42899.1"/>
    <property type="molecule type" value="Genomic_DNA"/>
</dbReference>
<dbReference type="FunCoup" id="A0A024G8D8">
    <property type="interactions" value="309"/>
</dbReference>
<evidence type="ECO:0000256" key="2">
    <source>
        <dbReference type="RuleBase" id="RU003876"/>
    </source>
</evidence>
<dbReference type="InterPro" id="IPR037231">
    <property type="entry name" value="NAP-like_sf"/>
</dbReference>
<evidence type="ECO:0000256" key="3">
    <source>
        <dbReference type="SAM" id="Coils"/>
    </source>
</evidence>
<evidence type="ECO:0000313" key="6">
    <source>
        <dbReference type="Proteomes" id="UP000053237"/>
    </source>
</evidence>
<dbReference type="InterPro" id="IPR002164">
    <property type="entry name" value="NAP_family"/>
</dbReference>
<dbReference type="SUPFAM" id="SSF143113">
    <property type="entry name" value="NAP-like"/>
    <property type="match status" value="1"/>
</dbReference>
<gene>
    <name evidence="5" type="ORF">BN9_036830</name>
</gene>
<dbReference type="GO" id="GO:0006334">
    <property type="term" value="P:nucleosome assembly"/>
    <property type="evidence" value="ECO:0007669"/>
    <property type="project" value="InterPro"/>
</dbReference>
<comment type="similarity">
    <text evidence="1 2">Belongs to the nucleosome assembly protein (NAP) family.</text>
</comment>
<dbReference type="Gene3D" id="1.20.5.1500">
    <property type="match status" value="1"/>
</dbReference>
<feature type="region of interest" description="Disordered" evidence="4">
    <location>
        <begin position="1"/>
        <end position="23"/>
    </location>
</feature>
<dbReference type="InParanoid" id="A0A024G8D8"/>
<evidence type="ECO:0000313" key="5">
    <source>
        <dbReference type="EMBL" id="CCI42899.1"/>
    </source>
</evidence>
<evidence type="ECO:0000256" key="1">
    <source>
        <dbReference type="ARBA" id="ARBA00009947"/>
    </source>
</evidence>
<dbReference type="Pfam" id="PF00956">
    <property type="entry name" value="NAP"/>
    <property type="match status" value="1"/>
</dbReference>
<sequence>MDPQGPMNPTGEPSIELDAGDGRGFQSIDQVTAQIEGTSIDAQNETENFPPNVKLRIDALKELQQEQAQLEDQFEKERRILELKYEKLYTPLYEKRAGIVSGRTKMDAEQSVDDNVVGIPGFWLRAFMNHSAIAEIIEDHDVPVFAYLMDVRSISHEEDNGFRLEFEFSSNPYFGNNVLTKEYDVADATDSGDAVLKNVKGCTIDWKEGKDLTKRVKKVKQRAKGGKSTRVISRTEGQESFFDFFQNVSMPSEDEDDQESAALMDQLTTDFQIGFTIHETIIPQAVLWFTGEIEEEQESEYEDDNDDDSDSEEAESDDEDSTAQKEKHPVLENKTNATEKPPECKNQ</sequence>
<comment type="caution">
    <text evidence="5">The sequence shown here is derived from an EMBL/GenBank/DDBJ whole genome shotgun (WGS) entry which is preliminary data.</text>
</comment>
<reference evidence="5 6" key="1">
    <citation type="submission" date="2012-05" db="EMBL/GenBank/DDBJ databases">
        <title>Recombination and specialization in a pathogen metapopulation.</title>
        <authorList>
            <person name="Gardiner A."/>
            <person name="Kemen E."/>
            <person name="Schultz-Larsen T."/>
            <person name="MacLean D."/>
            <person name="Van Oosterhout C."/>
            <person name="Jones J.D.G."/>
        </authorList>
    </citation>
    <scope>NUCLEOTIDE SEQUENCE [LARGE SCALE GENOMIC DNA]</scope>
    <source>
        <strain evidence="5 6">Ac Nc2</strain>
    </source>
</reference>
<name>A0A024G8D8_9STRA</name>
<keyword evidence="6" id="KW-1185">Reference proteome</keyword>
<feature type="compositionally biased region" description="Basic and acidic residues" evidence="4">
    <location>
        <begin position="322"/>
        <end position="331"/>
    </location>
</feature>
<proteinExistence type="inferred from homology"/>
<dbReference type="STRING" id="65357.A0A024G8D8"/>
<feature type="coiled-coil region" evidence="3">
    <location>
        <begin position="53"/>
        <end position="80"/>
    </location>
</feature>
<dbReference type="Proteomes" id="UP000053237">
    <property type="component" value="Unassembled WGS sequence"/>
</dbReference>
<protein>
    <recommendedName>
        <fullName evidence="7">Nucleosome assembly protein</fullName>
    </recommendedName>
</protein>
<organism evidence="5 6">
    <name type="scientific">Albugo candida</name>
    <dbReference type="NCBI Taxonomy" id="65357"/>
    <lineage>
        <taxon>Eukaryota</taxon>
        <taxon>Sar</taxon>
        <taxon>Stramenopiles</taxon>
        <taxon>Oomycota</taxon>
        <taxon>Peronosporomycetes</taxon>
        <taxon>Albuginales</taxon>
        <taxon>Albuginaceae</taxon>
        <taxon>Albugo</taxon>
    </lineage>
</organism>
<dbReference type="OrthoDB" id="27325at2759"/>
<dbReference type="AlphaFoldDB" id="A0A024G8D8"/>
<feature type="compositionally biased region" description="Acidic residues" evidence="4">
    <location>
        <begin position="295"/>
        <end position="321"/>
    </location>
</feature>
<feature type="region of interest" description="Disordered" evidence="4">
    <location>
        <begin position="295"/>
        <end position="347"/>
    </location>
</feature>
<dbReference type="GO" id="GO:0005634">
    <property type="term" value="C:nucleus"/>
    <property type="evidence" value="ECO:0007669"/>
    <property type="project" value="InterPro"/>
</dbReference>
<dbReference type="FunFam" id="1.20.5.1500:FF:000001">
    <property type="entry name" value="Nucleosome assembly protein 1-like 1"/>
    <property type="match status" value="1"/>
</dbReference>